<feature type="region of interest" description="Disordered" evidence="1">
    <location>
        <begin position="252"/>
        <end position="271"/>
    </location>
</feature>
<protein>
    <submittedName>
        <fullName evidence="3">Uncharacterized protein</fullName>
    </submittedName>
</protein>
<feature type="compositionally biased region" description="Basic and acidic residues" evidence="1">
    <location>
        <begin position="650"/>
        <end position="659"/>
    </location>
</feature>
<feature type="region of interest" description="Disordered" evidence="1">
    <location>
        <begin position="617"/>
        <end position="668"/>
    </location>
</feature>
<evidence type="ECO:0000256" key="2">
    <source>
        <dbReference type="SAM" id="Phobius"/>
    </source>
</evidence>
<feature type="compositionally biased region" description="Polar residues" evidence="1">
    <location>
        <begin position="624"/>
        <end position="643"/>
    </location>
</feature>
<reference evidence="3 4" key="1">
    <citation type="submission" date="2024-08" db="EMBL/GenBank/DDBJ databases">
        <authorList>
            <person name="Cucini C."/>
            <person name="Frati F."/>
        </authorList>
    </citation>
    <scope>NUCLEOTIDE SEQUENCE [LARGE SCALE GENOMIC DNA]</scope>
</reference>
<organism evidence="3 4">
    <name type="scientific">Orchesella dallaii</name>
    <dbReference type="NCBI Taxonomy" id="48710"/>
    <lineage>
        <taxon>Eukaryota</taxon>
        <taxon>Metazoa</taxon>
        <taxon>Ecdysozoa</taxon>
        <taxon>Arthropoda</taxon>
        <taxon>Hexapoda</taxon>
        <taxon>Collembola</taxon>
        <taxon>Entomobryomorpha</taxon>
        <taxon>Entomobryoidea</taxon>
        <taxon>Orchesellidae</taxon>
        <taxon>Orchesellinae</taxon>
        <taxon>Orchesella</taxon>
    </lineage>
</organism>
<accession>A0ABP1QWS5</accession>
<name>A0ABP1QWS5_9HEXA</name>
<gene>
    <name evidence="3" type="ORF">ODALV1_LOCUS15270</name>
</gene>
<dbReference type="Proteomes" id="UP001642540">
    <property type="component" value="Unassembled WGS sequence"/>
</dbReference>
<evidence type="ECO:0000313" key="4">
    <source>
        <dbReference type="Proteomes" id="UP001642540"/>
    </source>
</evidence>
<feature type="region of interest" description="Disordered" evidence="1">
    <location>
        <begin position="448"/>
        <end position="518"/>
    </location>
</feature>
<keyword evidence="4" id="KW-1185">Reference proteome</keyword>
<comment type="caution">
    <text evidence="3">The sequence shown here is derived from an EMBL/GenBank/DDBJ whole genome shotgun (WGS) entry which is preliminary data.</text>
</comment>
<evidence type="ECO:0000256" key="1">
    <source>
        <dbReference type="SAM" id="MobiDB-lite"/>
    </source>
</evidence>
<proteinExistence type="predicted"/>
<keyword evidence="2" id="KW-0472">Membrane</keyword>
<feature type="region of interest" description="Disordered" evidence="1">
    <location>
        <begin position="356"/>
        <end position="388"/>
    </location>
</feature>
<dbReference type="EMBL" id="CAXLJM020000046">
    <property type="protein sequence ID" value="CAL8111694.1"/>
    <property type="molecule type" value="Genomic_DNA"/>
</dbReference>
<feature type="compositionally biased region" description="Polar residues" evidence="1">
    <location>
        <begin position="379"/>
        <end position="388"/>
    </location>
</feature>
<evidence type="ECO:0000313" key="3">
    <source>
        <dbReference type="EMBL" id="CAL8111694.1"/>
    </source>
</evidence>
<feature type="transmembrane region" description="Helical" evidence="2">
    <location>
        <begin position="708"/>
        <end position="730"/>
    </location>
</feature>
<keyword evidence="2" id="KW-1133">Transmembrane helix</keyword>
<keyword evidence="2" id="KW-0812">Transmembrane</keyword>
<feature type="compositionally biased region" description="Low complexity" evidence="1">
    <location>
        <begin position="456"/>
        <end position="465"/>
    </location>
</feature>
<sequence length="808" mass="89369">MKFILPHNYILVIVTCITTNFIDVSHSEPYVSRSSITAVKLVKGNPRNRSAIHKQEQQLFGNVAKVSRVIPAKRLTKKSSKIDSRSEFVPHLPLTEKLTANHGKIEKVVDRNVPTAQKLVSVSPPTTTTKPKPLVLSENSWDYLNSVVTDDELRKVISGLPKDILSNATIITKKDPVRGQNYLFNSILDQLSNMKLPETRMLEESDGKTINKGVRFSAKRKPVLNVMPAPPMENPIGKQSKNNAKIEIDQRNMSGHITNSPNKSSPQYSSNLEKPETIVADHIESKKSTTPSIMNVIAAPERRDLTTPFVPSILSNSNSGFVPVVLPIAPISPPSYLPLPATNHNISANQTEFKTGLQTPSVRKPRGPPKEANYLLPPITSSTGPETVNKGYQTIPEYTTSGPKVVWYSHNQTPEDTFFPNSDGYLVPPEESSLEFLTDLALLAFPNGSSENQIPSSESSSSSSSDTKKEGKTATSAMKGLMKENGSGRVVIRARSNGGSRIPENPKKTDKNHSHRGHLQTAATYHDVIPDNEEWDHSTNGGAGRRGRNGYRNDDDGKQHFTSSYKINEVPSYQGINGKPRDDILSYGAYNEEVDHFHHDSYPNKHEIGSYHGNANVYKGEFSRPQNSYNDNGNFPPNDNRPNSYVGDGDYGKRPEKSKQNSAGHGWGHKNNYNQQYGHYGWKEPSKDFFDLAKDYLKNSDLSASNKWFDITIGVLAFLAFGGYIIMLLYQVFTVGSGTQLGLLVGRSFSGAGEVFDTFFSKGPIGQAYMDELETIVKRAMANVKRIWTTSSIGTRETAKVKGEVDVN</sequence>
<feature type="region of interest" description="Disordered" evidence="1">
    <location>
        <begin position="531"/>
        <end position="564"/>
    </location>
</feature>